<dbReference type="AlphaFoldDB" id="Q6BW05"/>
<keyword evidence="2" id="KW-1185">Reference proteome</keyword>
<evidence type="ECO:0000313" key="1">
    <source>
        <dbReference type="EMBL" id="CAG85625.1"/>
    </source>
</evidence>
<gene>
    <name evidence="1" type="ordered locus">DEHA2B15290g</name>
</gene>
<dbReference type="VEuPathDB" id="FungiDB:DEHA2B15290g"/>
<dbReference type="RefSeq" id="XP_457614.1">
    <property type="nucleotide sequence ID" value="XM_457614.1"/>
</dbReference>
<sequence>MLHAYNGDFEKFIALYDPDFYYDESEIDYEFITRFIVRDIMFHFDFAKKIYEHDIIVNNKERILRAISSRFIMSNYIVEDLRRPHCIWFPNVPSRDTCL</sequence>
<accession>Q6BW05</accession>
<proteinExistence type="predicted"/>
<dbReference type="HOGENOM" id="CLU_2320321_0_0_1"/>
<name>Q6BW05_DEBHA</name>
<evidence type="ECO:0000313" key="2">
    <source>
        <dbReference type="Proteomes" id="UP000000599"/>
    </source>
</evidence>
<organism evidence="1 2">
    <name type="scientific">Debaryomyces hansenii (strain ATCC 36239 / CBS 767 / BCRC 21394 / JCM 1990 / NBRC 0083 / IGC 2968)</name>
    <name type="common">Yeast</name>
    <name type="synonym">Torulaspora hansenii</name>
    <dbReference type="NCBI Taxonomy" id="284592"/>
    <lineage>
        <taxon>Eukaryota</taxon>
        <taxon>Fungi</taxon>
        <taxon>Dikarya</taxon>
        <taxon>Ascomycota</taxon>
        <taxon>Saccharomycotina</taxon>
        <taxon>Pichiomycetes</taxon>
        <taxon>Debaryomycetaceae</taxon>
        <taxon>Debaryomyces</taxon>
    </lineage>
</organism>
<dbReference type="InParanoid" id="Q6BW05"/>
<protein>
    <submittedName>
        <fullName evidence="1">DEHA2B15290p</fullName>
    </submittedName>
</protein>
<dbReference type="EMBL" id="CR382134">
    <property type="protein sequence ID" value="CAG85625.1"/>
    <property type="molecule type" value="Genomic_DNA"/>
</dbReference>
<dbReference type="GeneID" id="2913586"/>
<dbReference type="OrthoDB" id="4066797at2759"/>
<dbReference type="Proteomes" id="UP000000599">
    <property type="component" value="Chromosome B"/>
</dbReference>
<dbReference type="KEGG" id="dha:DEHA2B15290g"/>
<reference evidence="1 2" key="1">
    <citation type="journal article" date="2004" name="Nature">
        <title>Genome evolution in yeasts.</title>
        <authorList>
            <consortium name="Genolevures"/>
            <person name="Dujon B."/>
            <person name="Sherman D."/>
            <person name="Fischer G."/>
            <person name="Durrens P."/>
            <person name="Casaregola S."/>
            <person name="Lafontaine I."/>
            <person name="de Montigny J."/>
            <person name="Marck C."/>
            <person name="Neuveglise C."/>
            <person name="Talla E."/>
            <person name="Goffard N."/>
            <person name="Frangeul L."/>
            <person name="Aigle M."/>
            <person name="Anthouard V."/>
            <person name="Babour A."/>
            <person name="Barbe V."/>
            <person name="Barnay S."/>
            <person name="Blanchin S."/>
            <person name="Beckerich J.M."/>
            <person name="Beyne E."/>
            <person name="Bleykasten C."/>
            <person name="Boisrame A."/>
            <person name="Boyer J."/>
            <person name="Cattolico L."/>
            <person name="Confanioleri F."/>
            <person name="de Daruvar A."/>
            <person name="Despons L."/>
            <person name="Fabre E."/>
            <person name="Fairhead C."/>
            <person name="Ferry-Dumazet H."/>
            <person name="Groppi A."/>
            <person name="Hantraye F."/>
            <person name="Hennequin C."/>
            <person name="Jauniaux N."/>
            <person name="Joyet P."/>
            <person name="Kachouri R."/>
            <person name="Kerrest A."/>
            <person name="Koszul R."/>
            <person name="Lemaire M."/>
            <person name="Lesur I."/>
            <person name="Ma L."/>
            <person name="Muller H."/>
            <person name="Nicaud J.M."/>
            <person name="Nikolski M."/>
            <person name="Oztas S."/>
            <person name="Ozier-Kalogeropoulos O."/>
            <person name="Pellenz S."/>
            <person name="Potier S."/>
            <person name="Richard G.F."/>
            <person name="Straub M.L."/>
            <person name="Suleau A."/>
            <person name="Swennene D."/>
            <person name="Tekaia F."/>
            <person name="Wesolowski-Louvel M."/>
            <person name="Westhof E."/>
            <person name="Wirth B."/>
            <person name="Zeniou-Meyer M."/>
            <person name="Zivanovic I."/>
            <person name="Bolotin-Fukuhara M."/>
            <person name="Thierry A."/>
            <person name="Bouchier C."/>
            <person name="Caudron B."/>
            <person name="Scarpelli C."/>
            <person name="Gaillardin C."/>
            <person name="Weissenbach J."/>
            <person name="Wincker P."/>
            <person name="Souciet J.L."/>
        </authorList>
    </citation>
    <scope>NUCLEOTIDE SEQUENCE [LARGE SCALE GENOMIC DNA]</scope>
    <source>
        <strain evidence="2">ATCC 36239 / CBS 767 / BCRC 21394 / JCM 1990 / NBRC 0083 / IGC 2968</strain>
    </source>
</reference>